<protein>
    <submittedName>
        <fullName evidence="2">Uncharacterized protein</fullName>
    </submittedName>
</protein>
<accession>A0A4U0FH70</accession>
<name>A0A4U0FH70_9BACL</name>
<feature type="transmembrane region" description="Helical" evidence="1">
    <location>
        <begin position="34"/>
        <end position="52"/>
    </location>
</feature>
<dbReference type="Proteomes" id="UP000309673">
    <property type="component" value="Unassembled WGS sequence"/>
</dbReference>
<dbReference type="EMBL" id="SUPK01000001">
    <property type="protein sequence ID" value="TJY44363.1"/>
    <property type="molecule type" value="Genomic_DNA"/>
</dbReference>
<organism evidence="2 3">
    <name type="scientific">Cohnella pontilimi</name>
    <dbReference type="NCBI Taxonomy" id="2564100"/>
    <lineage>
        <taxon>Bacteria</taxon>
        <taxon>Bacillati</taxon>
        <taxon>Bacillota</taxon>
        <taxon>Bacilli</taxon>
        <taxon>Bacillales</taxon>
        <taxon>Paenibacillaceae</taxon>
        <taxon>Cohnella</taxon>
    </lineage>
</organism>
<dbReference type="RefSeq" id="WP_136776172.1">
    <property type="nucleotide sequence ID" value="NZ_SUPK01000001.1"/>
</dbReference>
<keyword evidence="1" id="KW-1133">Transmembrane helix</keyword>
<keyword evidence="1" id="KW-0472">Membrane</keyword>
<sequence length="205" mass="21945">MPPGYAAFFLWTAAAILWWSGWREETADGIPERAVAVFLAGWPLTAWMKTGLGHAASVQVNGAFMWTAVAMIVLALTMTPPAAWTALSAGILAGSFAVMLSFSPHFYLTAPDWLAGRGAALVVGMMSAALCRGASGQIVAASAALCLCEGLSNLWLRESGPFVIGTERWMESWWTSVLTARLASYLASAAFRVVRSPWRRGGQQT</sequence>
<evidence type="ECO:0000313" key="2">
    <source>
        <dbReference type="EMBL" id="TJY44363.1"/>
    </source>
</evidence>
<feature type="transmembrane region" description="Helical" evidence="1">
    <location>
        <begin position="114"/>
        <end position="131"/>
    </location>
</feature>
<feature type="transmembrane region" description="Helical" evidence="1">
    <location>
        <begin position="58"/>
        <end position="76"/>
    </location>
</feature>
<feature type="transmembrane region" description="Helical" evidence="1">
    <location>
        <begin position="6"/>
        <end position="22"/>
    </location>
</feature>
<comment type="caution">
    <text evidence="2">The sequence shown here is derived from an EMBL/GenBank/DDBJ whole genome shotgun (WGS) entry which is preliminary data.</text>
</comment>
<dbReference type="OrthoDB" id="2678197at2"/>
<feature type="transmembrane region" description="Helical" evidence="1">
    <location>
        <begin position="83"/>
        <end position="102"/>
    </location>
</feature>
<keyword evidence="1" id="KW-0812">Transmembrane</keyword>
<keyword evidence="3" id="KW-1185">Reference proteome</keyword>
<proteinExistence type="predicted"/>
<dbReference type="AlphaFoldDB" id="A0A4U0FH70"/>
<evidence type="ECO:0000256" key="1">
    <source>
        <dbReference type="SAM" id="Phobius"/>
    </source>
</evidence>
<reference evidence="2 3" key="1">
    <citation type="submission" date="2019-04" db="EMBL/GenBank/DDBJ databases">
        <title>Cohnella sp. nov., isolated from soil.</title>
        <authorList>
            <person name="Kim W."/>
        </authorList>
    </citation>
    <scope>NUCLEOTIDE SEQUENCE [LARGE SCALE GENOMIC DNA]</scope>
    <source>
        <strain evidence="2 3">CAU 1483</strain>
    </source>
</reference>
<gene>
    <name evidence="2" type="ORF">E5161_03000</name>
</gene>
<evidence type="ECO:0000313" key="3">
    <source>
        <dbReference type="Proteomes" id="UP000309673"/>
    </source>
</evidence>